<feature type="region of interest" description="Disordered" evidence="6">
    <location>
        <begin position="391"/>
        <end position="417"/>
    </location>
</feature>
<protein>
    <recommendedName>
        <fullName evidence="8">G-protein coupled receptors family 3 profile domain-containing protein</fullName>
    </recommendedName>
</protein>
<dbReference type="STRING" id="32264.T1K4Q1"/>
<name>T1K4Q1_TETUR</name>
<evidence type="ECO:0000313" key="10">
    <source>
        <dbReference type="Proteomes" id="UP000015104"/>
    </source>
</evidence>
<dbReference type="InterPro" id="IPR050726">
    <property type="entry name" value="mGluR"/>
</dbReference>
<dbReference type="Pfam" id="PF00003">
    <property type="entry name" value="7tm_3"/>
    <property type="match status" value="1"/>
</dbReference>
<dbReference type="EMBL" id="CAEY01001579">
    <property type="status" value="NOT_ANNOTATED_CDS"/>
    <property type="molecule type" value="Genomic_DNA"/>
</dbReference>
<dbReference type="eggNOG" id="KOG1056">
    <property type="taxonomic scope" value="Eukaryota"/>
</dbReference>
<reference evidence="10" key="1">
    <citation type="submission" date="2011-08" db="EMBL/GenBank/DDBJ databases">
        <authorList>
            <person name="Rombauts S."/>
        </authorList>
    </citation>
    <scope>NUCLEOTIDE SEQUENCE</scope>
    <source>
        <strain evidence="10">London</strain>
    </source>
</reference>
<evidence type="ECO:0000256" key="5">
    <source>
        <dbReference type="ARBA" id="ARBA00023180"/>
    </source>
</evidence>
<evidence type="ECO:0000256" key="7">
    <source>
        <dbReference type="SAM" id="Phobius"/>
    </source>
</evidence>
<feature type="transmembrane region" description="Helical" evidence="7">
    <location>
        <begin position="168"/>
        <end position="193"/>
    </location>
</feature>
<feature type="region of interest" description="Disordered" evidence="6">
    <location>
        <begin position="215"/>
        <end position="235"/>
    </location>
</feature>
<organism evidence="9 10">
    <name type="scientific">Tetranychus urticae</name>
    <name type="common">Two-spotted spider mite</name>
    <dbReference type="NCBI Taxonomy" id="32264"/>
    <lineage>
        <taxon>Eukaryota</taxon>
        <taxon>Metazoa</taxon>
        <taxon>Ecdysozoa</taxon>
        <taxon>Arthropoda</taxon>
        <taxon>Chelicerata</taxon>
        <taxon>Arachnida</taxon>
        <taxon>Acari</taxon>
        <taxon>Acariformes</taxon>
        <taxon>Trombidiformes</taxon>
        <taxon>Prostigmata</taxon>
        <taxon>Eleutherengona</taxon>
        <taxon>Raphignathae</taxon>
        <taxon>Tetranychoidea</taxon>
        <taxon>Tetranychidae</taxon>
        <taxon>Tetranychus</taxon>
    </lineage>
</organism>
<keyword evidence="4 7" id="KW-0472">Membrane</keyword>
<feature type="transmembrane region" description="Helical" evidence="7">
    <location>
        <begin position="133"/>
        <end position="156"/>
    </location>
</feature>
<feature type="region of interest" description="Disordered" evidence="6">
    <location>
        <begin position="465"/>
        <end position="525"/>
    </location>
</feature>
<feature type="transmembrane region" description="Helical" evidence="7">
    <location>
        <begin position="316"/>
        <end position="334"/>
    </location>
</feature>
<feature type="compositionally biased region" description="Low complexity" evidence="6">
    <location>
        <begin position="215"/>
        <end position="228"/>
    </location>
</feature>
<keyword evidence="5" id="KW-0325">Glycoprotein</keyword>
<dbReference type="PANTHER" id="PTHR24060">
    <property type="entry name" value="METABOTROPIC GLUTAMATE RECEPTOR"/>
    <property type="match status" value="1"/>
</dbReference>
<feature type="compositionally biased region" description="Polar residues" evidence="6">
    <location>
        <begin position="477"/>
        <end position="498"/>
    </location>
</feature>
<feature type="transmembrane region" description="Helical" evidence="7">
    <location>
        <begin position="63"/>
        <end position="87"/>
    </location>
</feature>
<feature type="compositionally biased region" description="Basic and acidic residues" evidence="6">
    <location>
        <begin position="391"/>
        <end position="402"/>
    </location>
</feature>
<evidence type="ECO:0000256" key="6">
    <source>
        <dbReference type="SAM" id="MobiDB-lite"/>
    </source>
</evidence>
<feature type="transmembrane region" description="Helical" evidence="7">
    <location>
        <begin position="99"/>
        <end position="121"/>
    </location>
</feature>
<keyword evidence="3 7" id="KW-1133">Transmembrane helix</keyword>
<feature type="transmembrane region" description="Helical" evidence="7">
    <location>
        <begin position="285"/>
        <end position="304"/>
    </location>
</feature>
<proteinExistence type="predicted"/>
<dbReference type="EnsemblMetazoa" id="tetur05g03400.1">
    <property type="protein sequence ID" value="tetur05g03400.1"/>
    <property type="gene ID" value="tetur05g03400"/>
</dbReference>
<keyword evidence="2 7" id="KW-0812">Transmembrane</keyword>
<dbReference type="PROSITE" id="PS50259">
    <property type="entry name" value="G_PROTEIN_RECEP_F3_4"/>
    <property type="match status" value="1"/>
</dbReference>
<comment type="subcellular location">
    <subcellularLocation>
        <location evidence="1">Membrane</location>
        <topology evidence="1">Multi-pass membrane protein</topology>
    </subcellularLocation>
</comment>
<dbReference type="HOGENOM" id="CLU_467222_0_0_1"/>
<accession>T1K4Q1</accession>
<dbReference type="GO" id="GO:0004930">
    <property type="term" value="F:G protein-coupled receptor activity"/>
    <property type="evidence" value="ECO:0007669"/>
    <property type="project" value="InterPro"/>
</dbReference>
<evidence type="ECO:0000256" key="1">
    <source>
        <dbReference type="ARBA" id="ARBA00004141"/>
    </source>
</evidence>
<evidence type="ECO:0000259" key="8">
    <source>
        <dbReference type="PROSITE" id="PS50259"/>
    </source>
</evidence>
<dbReference type="Proteomes" id="UP000015104">
    <property type="component" value="Unassembled WGS sequence"/>
</dbReference>
<feature type="domain" description="G-protein coupled receptors family 3 profile" evidence="8">
    <location>
        <begin position="63"/>
        <end position="342"/>
    </location>
</feature>
<feature type="transmembrane region" description="Helical" evidence="7">
    <location>
        <begin position="254"/>
        <end position="273"/>
    </location>
</feature>
<reference evidence="9" key="2">
    <citation type="submission" date="2015-06" db="UniProtKB">
        <authorList>
            <consortium name="EnsemblMetazoa"/>
        </authorList>
    </citation>
    <scope>IDENTIFICATION</scope>
</reference>
<evidence type="ECO:0000256" key="4">
    <source>
        <dbReference type="ARBA" id="ARBA00023136"/>
    </source>
</evidence>
<dbReference type="GO" id="GO:0016020">
    <property type="term" value="C:membrane"/>
    <property type="evidence" value="ECO:0007669"/>
    <property type="project" value="UniProtKB-SubCell"/>
</dbReference>
<dbReference type="AlphaFoldDB" id="T1K4Q1"/>
<evidence type="ECO:0000313" key="9">
    <source>
        <dbReference type="EnsemblMetazoa" id="tetur05g03400.1"/>
    </source>
</evidence>
<evidence type="ECO:0000256" key="2">
    <source>
        <dbReference type="ARBA" id="ARBA00022692"/>
    </source>
</evidence>
<evidence type="ECO:0000256" key="3">
    <source>
        <dbReference type="ARBA" id="ARBA00022989"/>
    </source>
</evidence>
<sequence length="584" mass="65421">MIDWQGKGLMPVNSLTNSSFDTNGTLYSSIINGSSPVTLVTTTKSSSWIPIQALGLNLRSESWVIPLLTLSSINILFILLLESLVIFRVHRKTSKPPQLFLGQTLLLALLLTSLHGFATLLSPNHLTCTLNQAGLGLGYSLIFGTLLVKSIFLLSLHSGTYLPLLYQFLLLFFIMSTQIILSIQGIFTSPAFWDHFNFWPTFSSPSSSSSLLSTSSTSLPSNNVTSSTDPSSSLYHYSTKQPTLCSDLSTNDTYYYSLGYNILLLTIVSIISFRIRRHRENYREALFIAISGFASILIWITWITGSLVSHDSGHDAFTGFGLQVNSLIIFLVMFTPKAKQLIKLSWVKGDASGGTGVDLDDDEDDGIVNEYCDDEDDGCDTMRRELRDAVGGRRFGGREGGRRRQRQRPSLGNRIGTINRNGCSVEYSGHDSNQSLCAQSFVHLNPNYLSHAHLLSRPFYHPLHHPNHQYPLHQPNRKQNQAKAKQSHQIYSSSNNLVHSHGHFYSQPPPPQQPSQPMDSIRSSQENWNHQKNLLNGSKSSTNHRSDRFIYTNTLLKSLTDESFSFYRIPNIPPIKPIYLNSNR</sequence>
<keyword evidence="10" id="KW-1185">Reference proteome</keyword>
<dbReference type="InterPro" id="IPR017978">
    <property type="entry name" value="GPCR_3_C"/>
</dbReference>